<accession>A0ABQ9PE04</accession>
<dbReference type="Proteomes" id="UP001169217">
    <property type="component" value="Unassembled WGS sequence"/>
</dbReference>
<dbReference type="Gene3D" id="2.40.50.40">
    <property type="match status" value="2"/>
</dbReference>
<evidence type="ECO:0000313" key="4">
    <source>
        <dbReference type="EMBL" id="KAK0369814.1"/>
    </source>
</evidence>
<name>A0ABQ9PE04_9PEZI</name>
<feature type="region of interest" description="Disordered" evidence="2">
    <location>
        <begin position="658"/>
        <end position="678"/>
    </location>
</feature>
<evidence type="ECO:0000259" key="3">
    <source>
        <dbReference type="PROSITE" id="PS50013"/>
    </source>
</evidence>
<dbReference type="Pfam" id="PF00385">
    <property type="entry name" value="Chromo"/>
    <property type="match status" value="1"/>
</dbReference>
<sequence length="954" mass="110511">MSTKDRNADAIARAVKSGYKPFQHIVTDSKRGLNQYKKAVLKSQDRVLKVYIAWRMNFDSTTMNQSEAFIRDRFLGDTRQLPPLGDVKDFLRFYSHQSQGRISRNGLPTLDTMSIVAEWFFAGFTRYTSTVVSKDDRSEVYTWLKRVLCEEERLIENVRVPKFNFTSKELDRIMRGLLTRTDLKYMHERTRIQVAYIIPTYCWSGARLGAFFTGGLHYRDIHVDMKRFDNGEVKPAYRLDQRWVKNNRDPENVVYGISGEGDTTLLYNEITFLLVMALADGALENIDSWDDIHQIKIPDGIYTEAIRSQHITQSDTRVYGRDYMANMSSANGKAAFLDLPLNHETVEHFQGLERCREEGLPSSIPAEREEAIHRSPEIMELQSELDDCVSASERMETKRKLVNLLKRLKREDLKEYQKQWVRNRQSEIVLKRGHVEPLAESYEPHVLIQLVPERRKIAELASLKEGLTEGQLREAENALYSLCVKDLTTPYRPDEQPVDGNCPVCGITMASIQKRSRADHIHGCRRMQVSKTRCYNSRSLRYCYDCFEWFALGNHEWSRHCDIFHAELRPRSCDRITYNNTVVKEYRCGACAAPQTPEELRLKDYSPTNFWLHLQQHINKIQSWPVQCIYSGCTEQVASTEALQYHLKDTHYLAKRQSHAGVRGRKRTRNEANGDDNLPRTNYAQYCVGDESTEVGAFMGKNVEQNENHISDWSCPLTDAMRLGLLDSESVHSASHPSLDFNPDVLDPQLRLAQVKDPSRPLEQLQRRCPQAPVASDSCFSAPHSNHAQPMAQFLESSVHLELAGEDPATELTAVDKALACGRSPNGFEPSTNIQLADDVYLVDELLARSKQWYLVKWNNWSHEHNTWLQAQDINGELVRQYDQSGKKNDFGRLLQKRMRKGNAQYLMRWNYRPANEDSWLWEHEVEENLISDFNEQESGIQKPRKKRRTRRNY</sequence>
<evidence type="ECO:0000313" key="5">
    <source>
        <dbReference type="Proteomes" id="UP001169217"/>
    </source>
</evidence>
<dbReference type="SMART" id="SM00298">
    <property type="entry name" value="CHROMO"/>
    <property type="match status" value="2"/>
</dbReference>
<dbReference type="InterPro" id="IPR013087">
    <property type="entry name" value="Znf_C2H2_type"/>
</dbReference>
<comment type="subunit">
    <text evidence="1">Component of the NuA4 histone acetyltransferase complex.</text>
</comment>
<dbReference type="PANTHER" id="PTHR37535:SF3">
    <property type="entry name" value="FLUG DOMAIN-CONTAINING PROTEIN"/>
    <property type="match status" value="1"/>
</dbReference>
<evidence type="ECO:0000256" key="1">
    <source>
        <dbReference type="ARBA" id="ARBA00011353"/>
    </source>
</evidence>
<dbReference type="PANTHER" id="PTHR37535">
    <property type="entry name" value="FLUG DOMAIN PROTEIN"/>
    <property type="match status" value="1"/>
</dbReference>
<comment type="caution">
    <text evidence="4">The sequence shown here is derived from an EMBL/GenBank/DDBJ whole genome shotgun (WGS) entry which is preliminary data.</text>
</comment>
<dbReference type="PROSITE" id="PS50013">
    <property type="entry name" value="CHROMO_2"/>
    <property type="match status" value="1"/>
</dbReference>
<feature type="domain" description="Chromo" evidence="3">
    <location>
        <begin position="841"/>
        <end position="874"/>
    </location>
</feature>
<dbReference type="SUPFAM" id="SSF54160">
    <property type="entry name" value="Chromo domain-like"/>
    <property type="match status" value="1"/>
</dbReference>
<dbReference type="InterPro" id="IPR016197">
    <property type="entry name" value="Chromo-like_dom_sf"/>
</dbReference>
<organism evidence="4 5">
    <name type="scientific">Colletotrichum limetticola</name>
    <dbReference type="NCBI Taxonomy" id="1209924"/>
    <lineage>
        <taxon>Eukaryota</taxon>
        <taxon>Fungi</taxon>
        <taxon>Dikarya</taxon>
        <taxon>Ascomycota</taxon>
        <taxon>Pezizomycotina</taxon>
        <taxon>Sordariomycetes</taxon>
        <taxon>Hypocreomycetidae</taxon>
        <taxon>Glomerellales</taxon>
        <taxon>Glomerellaceae</taxon>
        <taxon>Colletotrichum</taxon>
        <taxon>Colletotrichum acutatum species complex</taxon>
    </lineage>
</organism>
<proteinExistence type="predicted"/>
<dbReference type="InterPro" id="IPR000953">
    <property type="entry name" value="Chromo/chromo_shadow_dom"/>
</dbReference>
<reference evidence="4" key="1">
    <citation type="submission" date="2023-04" db="EMBL/GenBank/DDBJ databases">
        <title>Colletotrichum limetticola genome sequence.</title>
        <authorList>
            <person name="Baroncelli R."/>
        </authorList>
    </citation>
    <scope>NUCLEOTIDE SEQUENCE</scope>
    <source>
        <strain evidence="4">KLA-Anderson</strain>
    </source>
</reference>
<keyword evidence="5" id="KW-1185">Reference proteome</keyword>
<dbReference type="CDD" id="cd00024">
    <property type="entry name" value="CD_CSD"/>
    <property type="match status" value="1"/>
</dbReference>
<dbReference type="PROSITE" id="PS00028">
    <property type="entry name" value="ZINC_FINGER_C2H2_1"/>
    <property type="match status" value="1"/>
</dbReference>
<protein>
    <recommendedName>
        <fullName evidence="3">Chromo domain-containing protein</fullName>
    </recommendedName>
</protein>
<evidence type="ECO:0000256" key="2">
    <source>
        <dbReference type="SAM" id="MobiDB-lite"/>
    </source>
</evidence>
<dbReference type="InterPro" id="IPR023780">
    <property type="entry name" value="Chromo_domain"/>
</dbReference>
<feature type="compositionally biased region" description="Basic residues" evidence="2">
    <location>
        <begin position="658"/>
        <end position="668"/>
    </location>
</feature>
<gene>
    <name evidence="4" type="ORF">CLIM01_12821</name>
</gene>
<dbReference type="EMBL" id="JARUPT010000607">
    <property type="protein sequence ID" value="KAK0369814.1"/>
    <property type="molecule type" value="Genomic_DNA"/>
</dbReference>